<evidence type="ECO:0000313" key="4">
    <source>
        <dbReference type="EMBL" id="MBB4154140.1"/>
    </source>
</evidence>
<organism evidence="4 5">
    <name type="scientific">Sphingomonas jinjuensis</name>
    <dbReference type="NCBI Taxonomy" id="535907"/>
    <lineage>
        <taxon>Bacteria</taxon>
        <taxon>Pseudomonadati</taxon>
        <taxon>Pseudomonadota</taxon>
        <taxon>Alphaproteobacteria</taxon>
        <taxon>Sphingomonadales</taxon>
        <taxon>Sphingomonadaceae</taxon>
        <taxon>Sphingomonas</taxon>
    </lineage>
</organism>
<keyword evidence="2" id="KW-1133">Transmembrane helix</keyword>
<keyword evidence="2" id="KW-0812">Transmembrane</keyword>
<dbReference type="EMBL" id="JACIEV010000005">
    <property type="protein sequence ID" value="MBB4154140.1"/>
    <property type="molecule type" value="Genomic_DNA"/>
</dbReference>
<feature type="transmembrane region" description="Helical" evidence="2">
    <location>
        <begin position="86"/>
        <end position="106"/>
    </location>
</feature>
<dbReference type="RefSeq" id="WP_183984387.1">
    <property type="nucleotide sequence ID" value="NZ_JACIEV010000005.1"/>
</dbReference>
<feature type="chain" id="PRO_5032988021" evidence="3">
    <location>
        <begin position="25"/>
        <end position="321"/>
    </location>
</feature>
<evidence type="ECO:0000256" key="1">
    <source>
        <dbReference type="SAM" id="MobiDB-lite"/>
    </source>
</evidence>
<comment type="caution">
    <text evidence="4">The sequence shown here is derived from an EMBL/GenBank/DDBJ whole genome shotgun (WGS) entry which is preliminary data.</text>
</comment>
<keyword evidence="3" id="KW-0732">Signal</keyword>
<sequence length="321" mass="35096">MKLLMRMMVAVLFLALTASVAAQAPQKEPNRSGATEREQQSAQRAPLSVRIVEDQDDAARRRASEDAAREDRKAQADAQSQSVRAAWAQAIFGFLTFVLLFITLIYTARAAKAAERSADAAQDASGAAAGALEHTVEAAKAATRSATAAERTIEQGQQQFNLSNRPWATISPEIASASQMRLMQEDGSIVETDGLVLIPIVRNIGRLPAKRMQLDVSFDELPANSTRQWPEPTWSGVAFTVAPGQRIAADRIPIPAETVDRVFNRATKFAVIVNVRYLDPQNDQEHQSVSEYELDMATPYSEVAKDNMSGVQIRPLNSEMA</sequence>
<protein>
    <submittedName>
        <fullName evidence="4">ABC-type multidrug transport system fused ATPase/permease subunit</fullName>
    </submittedName>
</protein>
<name>A0A840F847_9SPHN</name>
<accession>A0A840F847</accession>
<keyword evidence="5" id="KW-1185">Reference proteome</keyword>
<feature type="region of interest" description="Disordered" evidence="1">
    <location>
        <begin position="24"/>
        <end position="75"/>
    </location>
</feature>
<gene>
    <name evidence="4" type="ORF">GGQ80_002050</name>
</gene>
<proteinExistence type="predicted"/>
<evidence type="ECO:0000256" key="2">
    <source>
        <dbReference type="SAM" id="Phobius"/>
    </source>
</evidence>
<keyword evidence="2" id="KW-0472">Membrane</keyword>
<evidence type="ECO:0000256" key="3">
    <source>
        <dbReference type="SAM" id="SignalP"/>
    </source>
</evidence>
<evidence type="ECO:0000313" key="5">
    <source>
        <dbReference type="Proteomes" id="UP000529795"/>
    </source>
</evidence>
<reference evidence="4 5" key="1">
    <citation type="submission" date="2020-08" db="EMBL/GenBank/DDBJ databases">
        <title>Genomic Encyclopedia of Type Strains, Phase IV (KMG-IV): sequencing the most valuable type-strain genomes for metagenomic binning, comparative biology and taxonomic classification.</title>
        <authorList>
            <person name="Goeker M."/>
        </authorList>
    </citation>
    <scope>NUCLEOTIDE SEQUENCE [LARGE SCALE GENOMIC DNA]</scope>
    <source>
        <strain evidence="4 5">YC6723</strain>
    </source>
</reference>
<dbReference type="AlphaFoldDB" id="A0A840F847"/>
<feature type="compositionally biased region" description="Basic and acidic residues" evidence="1">
    <location>
        <begin position="51"/>
        <end position="75"/>
    </location>
</feature>
<feature type="signal peptide" evidence="3">
    <location>
        <begin position="1"/>
        <end position="24"/>
    </location>
</feature>
<dbReference type="Proteomes" id="UP000529795">
    <property type="component" value="Unassembled WGS sequence"/>
</dbReference>
<feature type="compositionally biased region" description="Basic and acidic residues" evidence="1">
    <location>
        <begin position="28"/>
        <end position="39"/>
    </location>
</feature>